<dbReference type="STRING" id="1138170.GA0061105_10556"/>
<gene>
    <name evidence="1" type="ORF">GA0061105_10556</name>
</gene>
<dbReference type="AlphaFoldDB" id="A0A1C3Y2C1"/>
<protein>
    <submittedName>
        <fullName evidence="1">Uncharacterized protein</fullName>
    </submittedName>
</protein>
<evidence type="ECO:0000313" key="1">
    <source>
        <dbReference type="EMBL" id="SCB58589.1"/>
    </source>
</evidence>
<name>A0A1C3Y2C1_9HYPH</name>
<reference evidence="1 2" key="1">
    <citation type="submission" date="2016-08" db="EMBL/GenBank/DDBJ databases">
        <authorList>
            <person name="Seilhamer J.J."/>
        </authorList>
    </citation>
    <scope>NUCLEOTIDE SEQUENCE [LARGE SCALE GENOMIC DNA]</scope>
    <source>
        <strain evidence="1 2">HBR26</strain>
    </source>
</reference>
<dbReference type="EMBL" id="FMAJ01000005">
    <property type="protein sequence ID" value="SCB58589.1"/>
    <property type="molecule type" value="Genomic_DNA"/>
</dbReference>
<organism evidence="1 2">
    <name type="scientific">Rhizobium aethiopicum</name>
    <dbReference type="NCBI Taxonomy" id="1138170"/>
    <lineage>
        <taxon>Bacteria</taxon>
        <taxon>Pseudomonadati</taxon>
        <taxon>Pseudomonadota</taxon>
        <taxon>Alphaproteobacteria</taxon>
        <taxon>Hyphomicrobiales</taxon>
        <taxon>Rhizobiaceae</taxon>
        <taxon>Rhizobium/Agrobacterium group</taxon>
        <taxon>Rhizobium</taxon>
    </lineage>
</organism>
<accession>A0A1C3Y2C1</accession>
<evidence type="ECO:0000313" key="2">
    <source>
        <dbReference type="Proteomes" id="UP000198723"/>
    </source>
</evidence>
<proteinExistence type="predicted"/>
<dbReference type="Proteomes" id="UP000198723">
    <property type="component" value="Unassembled WGS sequence"/>
</dbReference>
<sequence>MYREFDWGGRPLGPETISMIRDLLREYCKARSCQHQGPEAKDAARRLVVLYQNGIDDAGELRRLLPGN</sequence>